<dbReference type="PROSITE" id="PS50887">
    <property type="entry name" value="GGDEF"/>
    <property type="match status" value="1"/>
</dbReference>
<dbReference type="InterPro" id="IPR001633">
    <property type="entry name" value="EAL_dom"/>
</dbReference>
<feature type="transmembrane region" description="Helical" evidence="1">
    <location>
        <begin position="115"/>
        <end position="132"/>
    </location>
</feature>
<dbReference type="InterPro" id="IPR035919">
    <property type="entry name" value="EAL_sf"/>
</dbReference>
<evidence type="ECO:0000256" key="1">
    <source>
        <dbReference type="SAM" id="Phobius"/>
    </source>
</evidence>
<dbReference type="InterPro" id="IPR050706">
    <property type="entry name" value="Cyclic-di-GMP_PDE-like"/>
</dbReference>
<reference evidence="4 5" key="1">
    <citation type="submission" date="2023-12" db="EMBL/GenBank/DDBJ databases">
        <title>Marinobacter qingdaonensis sp. nov., isolated from the intertidal sediment of Qingdao, PR China.</title>
        <authorList>
            <person name="Li Y."/>
        </authorList>
    </citation>
    <scope>NUCLEOTIDE SEQUENCE [LARGE SCALE GENOMIC DNA]</scope>
    <source>
        <strain evidence="4 5">ASW11-75</strain>
    </source>
</reference>
<dbReference type="SMART" id="SM00267">
    <property type="entry name" value="GGDEF"/>
    <property type="match status" value="1"/>
</dbReference>
<proteinExistence type="predicted"/>
<protein>
    <submittedName>
        <fullName evidence="4">EAL domain-containing protein</fullName>
    </submittedName>
</protein>
<organism evidence="4 5">
    <name type="scientific">Marinobacter qingdaonensis</name>
    <dbReference type="NCBI Taxonomy" id="3108486"/>
    <lineage>
        <taxon>Bacteria</taxon>
        <taxon>Pseudomonadati</taxon>
        <taxon>Pseudomonadota</taxon>
        <taxon>Gammaproteobacteria</taxon>
        <taxon>Pseudomonadales</taxon>
        <taxon>Marinobacteraceae</taxon>
        <taxon>Marinobacter</taxon>
    </lineage>
</organism>
<dbReference type="PANTHER" id="PTHR33121">
    <property type="entry name" value="CYCLIC DI-GMP PHOSPHODIESTERASE PDEF"/>
    <property type="match status" value="1"/>
</dbReference>
<name>A0ABU5P1T8_9GAMM</name>
<dbReference type="SMART" id="SM00052">
    <property type="entry name" value="EAL"/>
    <property type="match status" value="1"/>
</dbReference>
<sequence length="660" mass="73075">MTQLNALLVSMRAEYFRLELAEQLFRRGREIPLVGMLAAITCAILFQTPETRDALQVWAFCFLAIYSVTYLTLFLPQRKPKAGTFVAWSRNFIAAFVCYGLMWGAFTYICLESLGFWQEVTLFMILFAIVSVPMPVLALCLPAAILHPILVFGPAIGFLVLKGLELGLNYETSLLGMLLVASVMTTYKQVIMAKNLVSSVDVRRRLATSVSTIQKLKRDKYLDTVTGLLNLEGMVGHIRKARLTGGAAYTLLSLKVDDLEQMYSTHTKAIVDRLVKVVARRIENPEDSTITVAHVGLGEYLILTFDQDAEAEERTIGNLFQAFNHPYFSGTKQLYLSVSIGAASLNRDETDESAVISKAVTAMREAAKDPGNSFARYDASMSDRLNRWMGIRSQLQQAIHADEFTVYLQPKVEIQSGNVTSAEALIRWQNPTMGIVSPADFIPIAESTGDIMALGRWVLSEAARLVQDPGLPDQFAIAVNVSVKQFGDPRLIDLLADISRQLEGSQRKIELEITESALMLESIEVKRMLRDIERLGFGVALDDFGTGYSSLSYLTQLNADTVKLDKSFLDEIPVNTKHAAFVSSVIHMAKTLGLKLVAEGVERVDQLEWLALNQCDAVQGYLFSRPLSFPDLLTWLEGRPKVTGLAVTPGNWVPASADGT</sequence>
<dbReference type="Gene3D" id="3.20.20.450">
    <property type="entry name" value="EAL domain"/>
    <property type="match status" value="1"/>
</dbReference>
<keyword evidence="1" id="KW-0812">Transmembrane</keyword>
<dbReference type="CDD" id="cd01948">
    <property type="entry name" value="EAL"/>
    <property type="match status" value="1"/>
</dbReference>
<dbReference type="Proteomes" id="UP001305746">
    <property type="component" value="Unassembled WGS sequence"/>
</dbReference>
<evidence type="ECO:0000313" key="5">
    <source>
        <dbReference type="Proteomes" id="UP001305746"/>
    </source>
</evidence>
<dbReference type="InterPro" id="IPR000160">
    <property type="entry name" value="GGDEF_dom"/>
</dbReference>
<dbReference type="PROSITE" id="PS50883">
    <property type="entry name" value="EAL"/>
    <property type="match status" value="1"/>
</dbReference>
<dbReference type="RefSeq" id="WP_322856454.1">
    <property type="nucleotide sequence ID" value="NZ_JAYDCJ010000003.1"/>
</dbReference>
<keyword evidence="1" id="KW-0472">Membrane</keyword>
<dbReference type="Gene3D" id="3.30.70.270">
    <property type="match status" value="1"/>
</dbReference>
<feature type="domain" description="GGDEF" evidence="3">
    <location>
        <begin position="247"/>
        <end position="379"/>
    </location>
</feature>
<feature type="transmembrane region" description="Helical" evidence="1">
    <location>
        <begin position="139"/>
        <end position="161"/>
    </location>
</feature>
<dbReference type="SUPFAM" id="SSF141868">
    <property type="entry name" value="EAL domain-like"/>
    <property type="match status" value="1"/>
</dbReference>
<keyword evidence="5" id="KW-1185">Reference proteome</keyword>
<feature type="transmembrane region" description="Helical" evidence="1">
    <location>
        <begin position="31"/>
        <end position="49"/>
    </location>
</feature>
<dbReference type="EMBL" id="JAYDCJ010000003">
    <property type="protein sequence ID" value="MEA1082019.1"/>
    <property type="molecule type" value="Genomic_DNA"/>
</dbReference>
<dbReference type="Pfam" id="PF00990">
    <property type="entry name" value="GGDEF"/>
    <property type="match status" value="1"/>
</dbReference>
<accession>A0ABU5P1T8</accession>
<dbReference type="PANTHER" id="PTHR33121:SF70">
    <property type="entry name" value="SIGNALING PROTEIN YKOW"/>
    <property type="match status" value="1"/>
</dbReference>
<feature type="transmembrane region" description="Helical" evidence="1">
    <location>
        <begin position="87"/>
        <end position="109"/>
    </location>
</feature>
<dbReference type="InterPro" id="IPR029787">
    <property type="entry name" value="Nucleotide_cyclase"/>
</dbReference>
<evidence type="ECO:0000259" key="2">
    <source>
        <dbReference type="PROSITE" id="PS50883"/>
    </source>
</evidence>
<dbReference type="Pfam" id="PF00563">
    <property type="entry name" value="EAL"/>
    <property type="match status" value="1"/>
</dbReference>
<feature type="domain" description="EAL" evidence="2">
    <location>
        <begin position="388"/>
        <end position="640"/>
    </location>
</feature>
<comment type="caution">
    <text evidence="4">The sequence shown here is derived from an EMBL/GenBank/DDBJ whole genome shotgun (WGS) entry which is preliminary data.</text>
</comment>
<evidence type="ECO:0000259" key="3">
    <source>
        <dbReference type="PROSITE" id="PS50887"/>
    </source>
</evidence>
<evidence type="ECO:0000313" key="4">
    <source>
        <dbReference type="EMBL" id="MEA1082019.1"/>
    </source>
</evidence>
<gene>
    <name evidence="4" type="ORF">U5822_15195</name>
</gene>
<dbReference type="InterPro" id="IPR043128">
    <property type="entry name" value="Rev_trsase/Diguanyl_cyclase"/>
</dbReference>
<dbReference type="SUPFAM" id="SSF55073">
    <property type="entry name" value="Nucleotide cyclase"/>
    <property type="match status" value="1"/>
</dbReference>
<keyword evidence="1" id="KW-1133">Transmembrane helix</keyword>
<feature type="transmembrane region" description="Helical" evidence="1">
    <location>
        <begin position="55"/>
        <end position="75"/>
    </location>
</feature>